<proteinExistence type="predicted"/>
<name>A0A6J6HN47_9ZZZZ</name>
<dbReference type="EMBL" id="CAEZUX010000052">
    <property type="protein sequence ID" value="CAB4613983.1"/>
    <property type="molecule type" value="Genomic_DNA"/>
</dbReference>
<gene>
    <name evidence="1" type="ORF">UFOPK1874_00608</name>
</gene>
<reference evidence="1" key="1">
    <citation type="submission" date="2020-05" db="EMBL/GenBank/DDBJ databases">
        <authorList>
            <person name="Chiriac C."/>
            <person name="Salcher M."/>
            <person name="Ghai R."/>
            <person name="Kavagutti S V."/>
        </authorList>
    </citation>
    <scope>NUCLEOTIDE SEQUENCE</scope>
</reference>
<evidence type="ECO:0000313" key="1">
    <source>
        <dbReference type="EMBL" id="CAB4613983.1"/>
    </source>
</evidence>
<sequence>MHAPSETRRRASPRFVAPQTNGTVNANLSMWCVSSAGVKTSDSSMKSTPRASRIWASTKCPIRTLAITGMVTAALMPSIISGSLIRATPPSRRMSAGTRSSAMTAHAPASSAIFACSALTTSMMTPPFSISASPRLTRWVPTEDPFVEVMVRKATEGTLPYCDPLCETSVRRQET</sequence>
<dbReference type="AlphaFoldDB" id="A0A6J6HN47"/>
<protein>
    <submittedName>
        <fullName evidence="1">Unannotated protein</fullName>
    </submittedName>
</protein>
<organism evidence="1">
    <name type="scientific">freshwater metagenome</name>
    <dbReference type="NCBI Taxonomy" id="449393"/>
    <lineage>
        <taxon>unclassified sequences</taxon>
        <taxon>metagenomes</taxon>
        <taxon>ecological metagenomes</taxon>
    </lineage>
</organism>
<accession>A0A6J6HN47</accession>